<keyword evidence="4 9" id="KW-0132">Cell division</keyword>
<evidence type="ECO:0000256" key="2">
    <source>
        <dbReference type="ARBA" id="ARBA00006379"/>
    </source>
</evidence>
<comment type="subunit">
    <text evidence="9">Component of the NDC80 complex.</text>
</comment>
<evidence type="ECO:0000256" key="1">
    <source>
        <dbReference type="ARBA" id="ARBA00004584"/>
    </source>
</evidence>
<keyword evidence="6" id="KW-0175">Coiled coil</keyword>
<feature type="domain" description="Chromosome segregation protein Spc25 C-terminal" evidence="10">
    <location>
        <begin position="2"/>
        <end position="34"/>
    </location>
</feature>
<keyword evidence="12" id="KW-1185">Reference proteome</keyword>
<evidence type="ECO:0000256" key="4">
    <source>
        <dbReference type="ARBA" id="ARBA00022618"/>
    </source>
</evidence>
<dbReference type="GO" id="GO:0005634">
    <property type="term" value="C:nucleus"/>
    <property type="evidence" value="ECO:0007669"/>
    <property type="project" value="UniProtKB-SubCell"/>
</dbReference>
<comment type="function">
    <text evidence="9">Acts as a component of the essential kinetochore-associated NDC80 complex, which is required for chromosome segregation and spindle checkpoint activity.</text>
</comment>
<dbReference type="PANTHER" id="PTHR14281">
    <property type="entry name" value="KINETOCHORE PROTEIN SPC25-RELATED"/>
    <property type="match status" value="1"/>
</dbReference>
<dbReference type="InterPro" id="IPR045143">
    <property type="entry name" value="Spc25"/>
</dbReference>
<name>A0A7J7MJ97_9MAGN</name>
<dbReference type="GO" id="GO:0051301">
    <property type="term" value="P:cell division"/>
    <property type="evidence" value="ECO:0007669"/>
    <property type="project" value="UniProtKB-UniRule"/>
</dbReference>
<evidence type="ECO:0000259" key="10">
    <source>
        <dbReference type="Pfam" id="PF08234"/>
    </source>
</evidence>
<comment type="similarity">
    <text evidence="2 9">Belongs to the SPC25 family.</text>
</comment>
<proteinExistence type="inferred from homology"/>
<gene>
    <name evidence="11" type="ORF">GIB67_035742</name>
</gene>
<dbReference type="EMBL" id="JACGCM010001441">
    <property type="protein sequence ID" value="KAF6154995.1"/>
    <property type="molecule type" value="Genomic_DNA"/>
</dbReference>
<dbReference type="Proteomes" id="UP000541444">
    <property type="component" value="Unassembled WGS sequence"/>
</dbReference>
<protein>
    <recommendedName>
        <fullName evidence="9">Kinetochore protein SPC25</fullName>
    </recommendedName>
</protein>
<comment type="subcellular location">
    <subcellularLocation>
        <location evidence="1">Chromosome</location>
        <location evidence="1">Centromere</location>
    </subcellularLocation>
    <subcellularLocation>
        <location evidence="9">Nucleus</location>
    </subcellularLocation>
    <subcellularLocation>
        <location evidence="9">Chromosome</location>
        <location evidence="9">Centromere</location>
        <location evidence="9">Kinetochore</location>
    </subcellularLocation>
</comment>
<reference evidence="11 12" key="1">
    <citation type="journal article" date="2020" name="IScience">
        <title>Genome Sequencing of the Endangered Kingdonia uniflora (Circaeasteraceae, Ranunculales) Reveals Potential Mechanisms of Evolutionary Specialization.</title>
        <authorList>
            <person name="Sun Y."/>
            <person name="Deng T."/>
            <person name="Zhang A."/>
            <person name="Moore M.J."/>
            <person name="Landis J.B."/>
            <person name="Lin N."/>
            <person name="Zhang H."/>
            <person name="Zhang X."/>
            <person name="Huang J."/>
            <person name="Zhang X."/>
            <person name="Sun H."/>
            <person name="Wang H."/>
        </authorList>
    </citation>
    <scope>NUCLEOTIDE SEQUENCE [LARGE SCALE GENOMIC DNA]</scope>
    <source>
        <strain evidence="11">TB1705</strain>
        <tissue evidence="11">Leaf</tissue>
    </source>
</reference>
<dbReference type="GO" id="GO:0031262">
    <property type="term" value="C:Ndc80 complex"/>
    <property type="evidence" value="ECO:0007669"/>
    <property type="project" value="InterPro"/>
</dbReference>
<sequence>MDCEPYLGDMKFIQELNQTNGLFKFVRIMREKFQATTLKGAILEDIFMFLDTSTVSTPAPAASISGDGSDSHYTKKANFPHSPFNFTMDMYHTKLSAGIICGIFSSSPW</sequence>
<evidence type="ECO:0000256" key="3">
    <source>
        <dbReference type="ARBA" id="ARBA00022454"/>
    </source>
</evidence>
<dbReference type="InterPro" id="IPR013255">
    <property type="entry name" value="Spc25_C"/>
</dbReference>
<keyword evidence="3 9" id="KW-0158">Chromosome</keyword>
<evidence type="ECO:0000256" key="6">
    <source>
        <dbReference type="ARBA" id="ARBA00023054"/>
    </source>
</evidence>
<evidence type="ECO:0000256" key="5">
    <source>
        <dbReference type="ARBA" id="ARBA00022776"/>
    </source>
</evidence>
<dbReference type="Pfam" id="PF08234">
    <property type="entry name" value="Spindle_Spc25"/>
    <property type="match status" value="1"/>
</dbReference>
<evidence type="ECO:0000256" key="8">
    <source>
        <dbReference type="ARBA" id="ARBA00023328"/>
    </source>
</evidence>
<evidence type="ECO:0000256" key="9">
    <source>
        <dbReference type="RuleBase" id="RU367150"/>
    </source>
</evidence>
<keyword evidence="9" id="KW-0539">Nucleus</keyword>
<dbReference type="Gene3D" id="3.30.457.50">
    <property type="entry name" value="Chromosome segregation protein Spc25"/>
    <property type="match status" value="1"/>
</dbReference>
<dbReference type="OrthoDB" id="6353017at2759"/>
<dbReference type="PANTHER" id="PTHR14281:SF0">
    <property type="entry name" value="KINETOCHORE PROTEIN SPC25"/>
    <property type="match status" value="1"/>
</dbReference>
<dbReference type="AlphaFoldDB" id="A0A7J7MJ97"/>
<keyword evidence="8 9" id="KW-0137">Centromere</keyword>
<organism evidence="11 12">
    <name type="scientific">Kingdonia uniflora</name>
    <dbReference type="NCBI Taxonomy" id="39325"/>
    <lineage>
        <taxon>Eukaryota</taxon>
        <taxon>Viridiplantae</taxon>
        <taxon>Streptophyta</taxon>
        <taxon>Embryophyta</taxon>
        <taxon>Tracheophyta</taxon>
        <taxon>Spermatophyta</taxon>
        <taxon>Magnoliopsida</taxon>
        <taxon>Ranunculales</taxon>
        <taxon>Circaeasteraceae</taxon>
        <taxon>Kingdonia</taxon>
    </lineage>
</organism>
<comment type="caution">
    <text evidence="11">The sequence shown here is derived from an EMBL/GenBank/DDBJ whole genome shotgun (WGS) entry which is preliminary data.</text>
</comment>
<accession>A0A7J7MJ97</accession>
<dbReference type="GO" id="GO:0007059">
    <property type="term" value="P:chromosome segregation"/>
    <property type="evidence" value="ECO:0007669"/>
    <property type="project" value="InterPro"/>
</dbReference>
<keyword evidence="9" id="KW-0995">Kinetochore</keyword>
<evidence type="ECO:0000313" key="12">
    <source>
        <dbReference type="Proteomes" id="UP000541444"/>
    </source>
</evidence>
<evidence type="ECO:0000313" key="11">
    <source>
        <dbReference type="EMBL" id="KAF6154995.1"/>
    </source>
</evidence>
<keyword evidence="7 9" id="KW-0131">Cell cycle</keyword>
<keyword evidence="5 9" id="KW-0498">Mitosis</keyword>
<evidence type="ECO:0000256" key="7">
    <source>
        <dbReference type="ARBA" id="ARBA00023306"/>
    </source>
</evidence>